<evidence type="ECO:0000313" key="3">
    <source>
        <dbReference type="Proteomes" id="UP000176236"/>
    </source>
</evidence>
<dbReference type="EMBL" id="JMMZ01000009">
    <property type="protein sequence ID" value="OEU40161.1"/>
    <property type="molecule type" value="Genomic_DNA"/>
</dbReference>
<dbReference type="GeneID" id="61110049"/>
<gene>
    <name evidence="2" type="ORF">AJ89_03895</name>
</gene>
<evidence type="ECO:0000313" key="2">
    <source>
        <dbReference type="EMBL" id="OEU40161.1"/>
    </source>
</evidence>
<evidence type="ECO:0000256" key="1">
    <source>
        <dbReference type="SAM" id="Phobius"/>
    </source>
</evidence>
<dbReference type="AlphaFoldDB" id="A0A1E7G5F3"/>
<dbReference type="Proteomes" id="UP000176236">
    <property type="component" value="Chromosome"/>
</dbReference>
<keyword evidence="1" id="KW-1133">Transmembrane helix</keyword>
<keyword evidence="1" id="KW-0812">Transmembrane</keyword>
<dbReference type="RefSeq" id="WP_021037703.1">
    <property type="nucleotide sequence ID" value="NZ_CM007353.1"/>
</dbReference>
<comment type="caution">
    <text evidence="2">The sequence shown here is derived from an EMBL/GenBank/DDBJ whole genome shotgun (WGS) entry which is preliminary data.</text>
</comment>
<protein>
    <submittedName>
        <fullName evidence="2">Uncharacterized protein</fullName>
    </submittedName>
</protein>
<organism evidence="2 3">
    <name type="scientific">Lactococcus cremoris subsp. cremoris IBB477</name>
    <dbReference type="NCBI Taxonomy" id="1449093"/>
    <lineage>
        <taxon>Bacteria</taxon>
        <taxon>Bacillati</taxon>
        <taxon>Bacillota</taxon>
        <taxon>Bacilli</taxon>
        <taxon>Lactobacillales</taxon>
        <taxon>Streptococcaceae</taxon>
        <taxon>Lactococcus</taxon>
        <taxon>Lactococcus cremoris subsp. cremoris</taxon>
    </lineage>
</organism>
<sequence length="203" mass="24402">MELLDTVIGTIIGIAGTTGINLYLRKADFKLNSKEKASVEYEKLNVEYEEIINFLETNREIPSFDSRKIRKILAYIEHTKKVNELYEKYCGERETITEVNHLYEMNYNVVSFLSKKERQYLFKKYNYLKRYIDKITEGEYLGEKILYSYSFFDSYFFNQEERQKLLAGESLTFTYFNQKLQRKEEVTGKLKQAPNETWYVYKQ</sequence>
<keyword evidence="1" id="KW-0472">Membrane</keyword>
<accession>A0A1E7G5F3</accession>
<name>A0A1E7G5F3_LACLC</name>
<reference evidence="2 3" key="1">
    <citation type="journal article" date="2016" name="Appl. Microbiol. Biotechnol.">
        <title>Adhesion of the genome-sequenced Lactococcus lactis subsp. cremoris IBB477 strain is mediated by specific molecular determinants.</title>
        <authorList>
            <person name="Radziwill-Bienkowska J.M."/>
            <person name="Le D.T."/>
            <person name="Szczesny P."/>
            <person name="Duviau M.P."/>
            <person name="Aleksandrzak-Piekarczyk T."/>
            <person name="Loubiere P."/>
            <person name="Mercier-Bonin M."/>
            <person name="Bardowski J.K."/>
            <person name="Kowalczyk M."/>
        </authorList>
    </citation>
    <scope>NUCLEOTIDE SEQUENCE [LARGE SCALE GENOMIC DNA]</scope>
    <source>
        <strain evidence="2 3">IBB477</strain>
    </source>
</reference>
<proteinExistence type="predicted"/>
<feature type="transmembrane region" description="Helical" evidence="1">
    <location>
        <begin position="6"/>
        <end position="24"/>
    </location>
</feature>